<dbReference type="PANTHER" id="PTHR31817">
    <property type="match status" value="1"/>
</dbReference>
<dbReference type="PATRIC" id="fig|69370.6.peg.1756"/>
<evidence type="ECO:0000256" key="4">
    <source>
        <dbReference type="ARBA" id="ARBA00023049"/>
    </source>
</evidence>
<evidence type="ECO:0000256" key="1">
    <source>
        <dbReference type="ARBA" id="ARBA00001947"/>
    </source>
</evidence>
<evidence type="ECO:0000256" key="2">
    <source>
        <dbReference type="ARBA" id="ARBA00022670"/>
    </source>
</evidence>
<evidence type="ECO:0000256" key="3">
    <source>
        <dbReference type="ARBA" id="ARBA00022801"/>
    </source>
</evidence>
<dbReference type="Pfam" id="PF08014">
    <property type="entry name" value="MATCAP"/>
    <property type="match status" value="1"/>
</dbReference>
<organism evidence="5 6">
    <name type="scientific">Microbacterium trichothecenolyticum</name>
    <name type="common">Aureobacterium trichothecenolyticum</name>
    <dbReference type="NCBI Taxonomy" id="69370"/>
    <lineage>
        <taxon>Bacteria</taxon>
        <taxon>Bacillati</taxon>
        <taxon>Actinomycetota</taxon>
        <taxon>Actinomycetes</taxon>
        <taxon>Micrococcales</taxon>
        <taxon>Microbacteriaceae</taxon>
        <taxon>Microbacterium</taxon>
    </lineage>
</organism>
<comment type="caution">
    <text evidence="5">The sequence shown here is derived from an EMBL/GenBank/DDBJ whole genome shotgun (WGS) entry which is preliminary data.</text>
</comment>
<comment type="cofactor">
    <cofactor evidence="1">
        <name>Zn(2+)</name>
        <dbReference type="ChEBI" id="CHEBI:29105"/>
    </cofactor>
</comment>
<proteinExistence type="predicted"/>
<dbReference type="GO" id="GO:0080164">
    <property type="term" value="P:regulation of nitric oxide metabolic process"/>
    <property type="evidence" value="ECO:0007669"/>
    <property type="project" value="TreeGrafter"/>
</dbReference>
<reference evidence="5 6" key="1">
    <citation type="submission" date="2015-02" db="EMBL/GenBank/DDBJ databases">
        <title>Draft genome sequences of ten Microbacterium spp. with emphasis on heavy metal contaminated environments.</title>
        <authorList>
            <person name="Corretto E."/>
        </authorList>
    </citation>
    <scope>NUCLEOTIDE SEQUENCE [LARGE SCALE GENOMIC DNA]</scope>
    <source>
        <strain evidence="5 6">DSM 8608</strain>
    </source>
</reference>
<keyword evidence="6" id="KW-1185">Reference proteome</keyword>
<accession>A0A0M2HG06</accession>
<keyword evidence="4" id="KW-0482">Metalloprotease</keyword>
<name>A0A0M2HG06_MICTR</name>
<dbReference type="SMART" id="SM01154">
    <property type="entry name" value="DUF1704"/>
    <property type="match status" value="1"/>
</dbReference>
<dbReference type="AlphaFoldDB" id="A0A0M2HG06"/>
<sequence length="404" mass="42833">MTSDPTHASGAGGPETDVIEKGAFSAADLAADHAMASLAGTVRFLLEMTPVNADDVRAQFLADPEVDPVFEYRALDVDPAVLDAQVAALPLDAVSDTTLAALLRNRQREMTLRVEMLRARNTPEFLQLSIAQYGPVLPALVDIAGDLLSRLPYGKLEQESVGAETFLAAAKAEIAHYRSIDPDAELHAEIRDDVSGVLVEGNTLLISRNAAVAAPRVDALLQHEVGTHLVTQVNGLAQPIRMLGAGLAHYDETQEGLAVLAEIACGGLTASRLRQLAARVVAVHALVGGASFVETYRLLTGHGLPAGSAYSVAMRVYRAGGFTKDAIYLRGLLALLEHVAHGGVLDLLFLGKFSLEDLPLVQDLADRGLLAPARLTPRYLSEAQTAGRIHDAARADDLVSLVNA</sequence>
<protein>
    <recommendedName>
        <fullName evidence="7">DUF1704 domain-containing protein</fullName>
    </recommendedName>
</protein>
<dbReference type="InterPro" id="IPR012548">
    <property type="entry name" value="MATCAP"/>
</dbReference>
<evidence type="ECO:0000313" key="6">
    <source>
        <dbReference type="Proteomes" id="UP000034098"/>
    </source>
</evidence>
<dbReference type="PANTHER" id="PTHR31817:SF0">
    <property type="entry name" value="CHROMOSOME UNDETERMINED SCAFFOLD_67, WHOLE GENOME SHOTGUN SEQUENCE"/>
    <property type="match status" value="1"/>
</dbReference>
<dbReference type="GO" id="GO:0006508">
    <property type="term" value="P:proteolysis"/>
    <property type="evidence" value="ECO:0007669"/>
    <property type="project" value="UniProtKB-KW"/>
</dbReference>
<gene>
    <name evidence="5" type="ORF">RS82_01725</name>
</gene>
<dbReference type="GO" id="GO:0008237">
    <property type="term" value="F:metallopeptidase activity"/>
    <property type="evidence" value="ECO:0007669"/>
    <property type="project" value="UniProtKB-KW"/>
</dbReference>
<dbReference type="RefSeq" id="WP_245619555.1">
    <property type="nucleotide sequence ID" value="NZ_JYJA01000032.1"/>
</dbReference>
<keyword evidence="2" id="KW-0645">Protease</keyword>
<evidence type="ECO:0008006" key="7">
    <source>
        <dbReference type="Google" id="ProtNLM"/>
    </source>
</evidence>
<evidence type="ECO:0000313" key="5">
    <source>
        <dbReference type="EMBL" id="KJL43230.1"/>
    </source>
</evidence>
<dbReference type="EMBL" id="JYJA01000032">
    <property type="protein sequence ID" value="KJL43230.1"/>
    <property type="molecule type" value="Genomic_DNA"/>
</dbReference>
<keyword evidence="3" id="KW-0378">Hydrolase</keyword>
<dbReference type="Proteomes" id="UP000034098">
    <property type="component" value="Unassembled WGS sequence"/>
</dbReference>